<proteinExistence type="predicted"/>
<name>A0A6G8F3I9_9BACT</name>
<dbReference type="AlphaFoldDB" id="A0A6G8F3I9"/>
<organism evidence="1">
    <name type="scientific">uncultured Muribaculaceae bacterium</name>
    <dbReference type="NCBI Taxonomy" id="2301481"/>
    <lineage>
        <taxon>Bacteria</taxon>
        <taxon>Pseudomonadati</taxon>
        <taxon>Bacteroidota</taxon>
        <taxon>Bacteroidia</taxon>
        <taxon>Bacteroidales</taxon>
        <taxon>Muribaculaceae</taxon>
        <taxon>environmental samples</taxon>
    </lineage>
</organism>
<dbReference type="EMBL" id="MT002444">
    <property type="protein sequence ID" value="QIM10796.1"/>
    <property type="molecule type" value="Genomic_DNA"/>
</dbReference>
<evidence type="ECO:0000313" key="1">
    <source>
        <dbReference type="EMBL" id="QIM10796.1"/>
    </source>
</evidence>
<accession>A0A6G8F3I9</accession>
<gene>
    <name evidence="1" type="ORF">Muribac1_0050</name>
</gene>
<sequence length="122" mass="14409">MPWSQVQELFGDKVERKTRPSERRMALETLLPEYALRLKHKGVTVQSLFSEYKEKYPDGYKHTQFEALIRRYRLERKVIGHVEHYAADQMYIDFAGDRLEIADERTGEAVRMEVFVAILPCS</sequence>
<reference evidence="1" key="1">
    <citation type="journal article" date="2020" name="J. ISSAAS">
        <title>Lactobacilli and other gastrointestinal microbiota of Peromyscus leucopus, reservoir host for agents of Lyme disease and other zoonoses in North America.</title>
        <authorList>
            <person name="Milovic A."/>
            <person name="Bassam K."/>
            <person name="Shao H."/>
            <person name="Chatzistamou I."/>
            <person name="Tufts D.M."/>
            <person name="Diuk-Wasser M."/>
            <person name="Barbour A.G."/>
        </authorList>
    </citation>
    <scope>NUCLEOTIDE SEQUENCE</scope>
    <source>
        <strain evidence="1">LL71</strain>
    </source>
</reference>
<protein>
    <recommendedName>
        <fullName evidence="2">Transposase</fullName>
    </recommendedName>
</protein>
<evidence type="ECO:0008006" key="2">
    <source>
        <dbReference type="Google" id="ProtNLM"/>
    </source>
</evidence>